<reference evidence="1 2" key="1">
    <citation type="journal article" date="2014" name="Mol. Ecol.">
        <title>Evolution of Synechococcus.</title>
        <authorList>
            <person name="Dvorak P."/>
            <person name="Casamatta D."/>
            <person name="Hasler P."/>
            <person name="Poulickova A."/>
            <person name="Ondrej V."/>
            <person name="Sanges R."/>
        </authorList>
    </citation>
    <scope>NUCLEOTIDE SEQUENCE [LARGE SCALE GENOMIC DNA]</scope>
    <source>
        <strain evidence="1 2">CAUP A 1101</strain>
    </source>
</reference>
<accession>A0A098TMY3</accession>
<protein>
    <submittedName>
        <fullName evidence="1">Uncharacterized protein</fullName>
    </submittedName>
</protein>
<keyword evidence="2" id="KW-1185">Reference proteome</keyword>
<name>A0A098TMY3_9CYAN</name>
<organism evidence="1 2">
    <name type="scientific">Neosynechococcus sphagnicola sy1</name>
    <dbReference type="NCBI Taxonomy" id="1497020"/>
    <lineage>
        <taxon>Bacteria</taxon>
        <taxon>Bacillati</taxon>
        <taxon>Cyanobacteriota</taxon>
        <taxon>Cyanophyceae</taxon>
        <taxon>Neosynechococcales</taxon>
        <taxon>Neosynechococcaceae</taxon>
        <taxon>Neosynechococcus</taxon>
    </lineage>
</organism>
<evidence type="ECO:0000313" key="1">
    <source>
        <dbReference type="EMBL" id="KGF72208.1"/>
    </source>
</evidence>
<dbReference type="EMBL" id="JJML01000033">
    <property type="protein sequence ID" value="KGF72208.1"/>
    <property type="molecule type" value="Genomic_DNA"/>
</dbReference>
<sequence length="139" mass="16082">MMLTMRIVDQLYQCNVPGQDGYVWQLHCHLRIFQQHPGHKIVMVSDRGCETGWFIPYKLEQLATRIVQDFQLNPDRLTWIEHDPNDGSRQDCIEFSQVVFQWQDGKATDPQWRAIDDQLAALIIGEMLQLATASAVRVG</sequence>
<comment type="caution">
    <text evidence="1">The sequence shown here is derived from an EMBL/GenBank/DDBJ whole genome shotgun (WGS) entry which is preliminary data.</text>
</comment>
<dbReference type="Proteomes" id="UP000030170">
    <property type="component" value="Unassembled WGS sequence"/>
</dbReference>
<proteinExistence type="predicted"/>
<dbReference type="AlphaFoldDB" id="A0A098TMY3"/>
<evidence type="ECO:0000313" key="2">
    <source>
        <dbReference type="Proteomes" id="UP000030170"/>
    </source>
</evidence>
<gene>
    <name evidence="1" type="ORF">DO97_11195</name>
</gene>